<reference evidence="8" key="1">
    <citation type="journal article" date="2023" name="Science">
        <title>Genome structures resolve the early diversification of teleost fishes.</title>
        <authorList>
            <person name="Parey E."/>
            <person name="Louis A."/>
            <person name="Montfort J."/>
            <person name="Bouchez O."/>
            <person name="Roques C."/>
            <person name="Iampietro C."/>
            <person name="Lluch J."/>
            <person name="Castinel A."/>
            <person name="Donnadieu C."/>
            <person name="Desvignes T."/>
            <person name="Floi Bucao C."/>
            <person name="Jouanno E."/>
            <person name="Wen M."/>
            <person name="Mejri S."/>
            <person name="Dirks R."/>
            <person name="Jansen H."/>
            <person name="Henkel C."/>
            <person name="Chen W.J."/>
            <person name="Zahm M."/>
            <person name="Cabau C."/>
            <person name="Klopp C."/>
            <person name="Thompson A.W."/>
            <person name="Robinson-Rechavi M."/>
            <person name="Braasch I."/>
            <person name="Lecointre G."/>
            <person name="Bobe J."/>
            <person name="Postlethwait J.H."/>
            <person name="Berthelot C."/>
            <person name="Roest Crollius H."/>
            <person name="Guiguen Y."/>
        </authorList>
    </citation>
    <scope>NUCLEOTIDE SEQUENCE</scope>
    <source>
        <strain evidence="8">NC1722</strain>
    </source>
</reference>
<evidence type="ECO:0000256" key="4">
    <source>
        <dbReference type="PROSITE-ProRule" id="PRU01172"/>
    </source>
</evidence>
<feature type="signal peptide" evidence="5">
    <location>
        <begin position="1"/>
        <end position="20"/>
    </location>
</feature>
<dbReference type="PANTHER" id="PTHR11771">
    <property type="entry name" value="LIPOXYGENASE"/>
    <property type="match status" value="1"/>
</dbReference>
<comment type="caution">
    <text evidence="4">Lacks conserved residue(s) required for the propagation of feature annotation.</text>
</comment>
<feature type="chain" id="PRO_5042216238" evidence="5">
    <location>
        <begin position="21"/>
        <end position="475"/>
    </location>
</feature>
<evidence type="ECO:0000313" key="9">
    <source>
        <dbReference type="Proteomes" id="UP001221898"/>
    </source>
</evidence>
<dbReference type="AlphaFoldDB" id="A0AAD7RNA4"/>
<keyword evidence="5" id="KW-0732">Signal</keyword>
<dbReference type="GO" id="GO:0016702">
    <property type="term" value="F:oxidoreductase activity, acting on single donors with incorporation of molecular oxygen, incorporation of two atoms of oxygen"/>
    <property type="evidence" value="ECO:0007669"/>
    <property type="project" value="InterPro"/>
</dbReference>
<dbReference type="PROSITE" id="PS51393">
    <property type="entry name" value="LIPOXYGENASE_3"/>
    <property type="match status" value="1"/>
</dbReference>
<dbReference type="GO" id="GO:0034440">
    <property type="term" value="P:lipid oxidation"/>
    <property type="evidence" value="ECO:0007669"/>
    <property type="project" value="InterPro"/>
</dbReference>
<evidence type="ECO:0000256" key="5">
    <source>
        <dbReference type="SAM" id="SignalP"/>
    </source>
</evidence>
<dbReference type="SUPFAM" id="SSF49899">
    <property type="entry name" value="Concanavalin A-like lectins/glucanases"/>
    <property type="match status" value="1"/>
</dbReference>
<evidence type="ECO:0000313" key="8">
    <source>
        <dbReference type="EMBL" id="KAJ8387436.1"/>
    </source>
</evidence>
<dbReference type="Gene3D" id="2.60.60.20">
    <property type="entry name" value="PLAT/LH2 domain"/>
    <property type="match status" value="1"/>
</dbReference>
<protein>
    <submittedName>
        <fullName evidence="8">Uncharacterized protein</fullName>
    </submittedName>
</protein>
<dbReference type="Pfam" id="PF00354">
    <property type="entry name" value="Pentaxin"/>
    <property type="match status" value="1"/>
</dbReference>
<keyword evidence="9" id="KW-1185">Reference proteome</keyword>
<feature type="domain" description="Lipoxygenase" evidence="6">
    <location>
        <begin position="209"/>
        <end position="475"/>
    </location>
</feature>
<dbReference type="Gene3D" id="1.20.245.10">
    <property type="entry name" value="Lipoxygenase-1, Domain 5"/>
    <property type="match status" value="1"/>
</dbReference>
<sequence length="475" mass="53128">MASLLFLSALCVMFLDPCASEESSSTPMPYSAATDLLGQMFSVNKGGSVYLRSDGPASLSSFTVCLRHISESFQTQGFFRLNLGGPYSISLTGIGGPWTILCATWESGGGMAQVFVNSMPSVRKGMWQNQVFSGRPALTVSGFVGQITDVHVWDYVLSTAAIVDFCKGYVTKEGTVLSWRKAQYSISGTDCKTPCLIATSSVYQTGLHNVTCSASLGNLLLIQLEKEKYALLPGDDWFCSKVIVTTPELDNACFPCFRWVADGQILAMREATARKVFEDKIPQLINHRSQELLSRRQLYRLTELRLKSLSDYNRPWASLEDINRVFWLNKTDIAVCHPSEYIRDHWKEDDFFGYQFLNGVNPRLIRRCSKLPPNFPVTDDMVRPFLEEGTSLKSEMQKGNIFLCDYKLLDGLPANSPEDKLLPIAIQLKQQPGELNPIFLPSDSEHDWLLAKIFVRSAEISAHQLDCHLLRTHAG</sequence>
<accession>A0AAD7RNA4</accession>
<dbReference type="GO" id="GO:0046872">
    <property type="term" value="F:metal ion binding"/>
    <property type="evidence" value="ECO:0007669"/>
    <property type="project" value="UniProtKB-KW"/>
</dbReference>
<evidence type="ECO:0000259" key="7">
    <source>
        <dbReference type="PROSITE" id="PS51828"/>
    </source>
</evidence>
<name>A0AAD7RNA4_9TELE</name>
<comment type="caution">
    <text evidence="8">The sequence shown here is derived from an EMBL/GenBank/DDBJ whole genome shotgun (WGS) entry which is preliminary data.</text>
</comment>
<feature type="domain" description="Pentraxin (PTX)" evidence="7">
    <location>
        <begin position="1"/>
        <end position="198"/>
    </location>
</feature>
<dbReference type="Gene3D" id="2.60.120.200">
    <property type="match status" value="1"/>
</dbReference>
<dbReference type="InterPro" id="IPR036392">
    <property type="entry name" value="PLAT/LH2_dom_sf"/>
</dbReference>
<dbReference type="Proteomes" id="UP001221898">
    <property type="component" value="Unassembled WGS sequence"/>
</dbReference>
<keyword evidence="1" id="KW-0479">Metal-binding</keyword>
<dbReference type="InterPro" id="IPR013819">
    <property type="entry name" value="LipOase_C"/>
</dbReference>
<keyword evidence="3" id="KW-0560">Oxidoreductase</keyword>
<gene>
    <name evidence="8" type="ORF">AAFF_G00156740</name>
</gene>
<dbReference type="InterPro" id="IPR013320">
    <property type="entry name" value="ConA-like_dom_sf"/>
</dbReference>
<dbReference type="InterPro" id="IPR036226">
    <property type="entry name" value="LipOase_C_sf"/>
</dbReference>
<proteinExistence type="predicted"/>
<evidence type="ECO:0000256" key="1">
    <source>
        <dbReference type="ARBA" id="ARBA00022723"/>
    </source>
</evidence>
<dbReference type="SMART" id="SM00159">
    <property type="entry name" value="PTX"/>
    <property type="match status" value="1"/>
</dbReference>
<evidence type="ECO:0000256" key="3">
    <source>
        <dbReference type="ARBA" id="ARBA00023002"/>
    </source>
</evidence>
<dbReference type="SUPFAM" id="SSF48484">
    <property type="entry name" value="Lipoxigenase"/>
    <property type="match status" value="1"/>
</dbReference>
<dbReference type="SUPFAM" id="SSF49723">
    <property type="entry name" value="Lipase/lipooxygenase domain (PLAT/LH2 domain)"/>
    <property type="match status" value="1"/>
</dbReference>
<dbReference type="Gene3D" id="3.10.450.60">
    <property type="match status" value="2"/>
</dbReference>
<evidence type="ECO:0000259" key="6">
    <source>
        <dbReference type="PROSITE" id="PS51393"/>
    </source>
</evidence>
<dbReference type="EMBL" id="JAINUG010000211">
    <property type="protein sequence ID" value="KAJ8387436.1"/>
    <property type="molecule type" value="Genomic_DNA"/>
</dbReference>
<keyword evidence="2" id="KW-0223">Dioxygenase</keyword>
<organism evidence="8 9">
    <name type="scientific">Aldrovandia affinis</name>
    <dbReference type="NCBI Taxonomy" id="143900"/>
    <lineage>
        <taxon>Eukaryota</taxon>
        <taxon>Metazoa</taxon>
        <taxon>Chordata</taxon>
        <taxon>Craniata</taxon>
        <taxon>Vertebrata</taxon>
        <taxon>Euteleostomi</taxon>
        <taxon>Actinopterygii</taxon>
        <taxon>Neopterygii</taxon>
        <taxon>Teleostei</taxon>
        <taxon>Notacanthiformes</taxon>
        <taxon>Halosauridae</taxon>
        <taxon>Aldrovandia</taxon>
    </lineage>
</organism>
<dbReference type="InterPro" id="IPR001759">
    <property type="entry name" value="PTX_dom"/>
</dbReference>
<dbReference type="InterPro" id="IPR000907">
    <property type="entry name" value="LipOase"/>
</dbReference>
<dbReference type="PROSITE" id="PS51828">
    <property type="entry name" value="PTX_2"/>
    <property type="match status" value="1"/>
</dbReference>
<evidence type="ECO:0000256" key="2">
    <source>
        <dbReference type="ARBA" id="ARBA00022964"/>
    </source>
</evidence>